<name>A0A495J2N3_9SPHI</name>
<dbReference type="OrthoDB" id="961372at2"/>
<keyword evidence="3" id="KW-1185">Reference proteome</keyword>
<organism evidence="2 3">
    <name type="scientific">Mucilaginibacter gracilis</name>
    <dbReference type="NCBI Taxonomy" id="423350"/>
    <lineage>
        <taxon>Bacteria</taxon>
        <taxon>Pseudomonadati</taxon>
        <taxon>Bacteroidota</taxon>
        <taxon>Sphingobacteriia</taxon>
        <taxon>Sphingobacteriales</taxon>
        <taxon>Sphingobacteriaceae</taxon>
        <taxon>Mucilaginibacter</taxon>
    </lineage>
</organism>
<feature type="coiled-coil region" evidence="1">
    <location>
        <begin position="68"/>
        <end position="95"/>
    </location>
</feature>
<keyword evidence="1" id="KW-0175">Coiled coil</keyword>
<evidence type="ECO:0000313" key="2">
    <source>
        <dbReference type="EMBL" id="RKR83197.1"/>
    </source>
</evidence>
<comment type="caution">
    <text evidence="2">The sequence shown here is derived from an EMBL/GenBank/DDBJ whole genome shotgun (WGS) entry which is preliminary data.</text>
</comment>
<accession>A0A495J2N3</accession>
<protein>
    <submittedName>
        <fullName evidence="2">Uncharacterized protein</fullName>
    </submittedName>
</protein>
<dbReference type="EMBL" id="RBKU01000001">
    <property type="protein sequence ID" value="RKR83197.1"/>
    <property type="molecule type" value="Genomic_DNA"/>
</dbReference>
<reference evidence="2 3" key="1">
    <citation type="submission" date="2018-10" db="EMBL/GenBank/DDBJ databases">
        <title>Genomic Encyclopedia of Archaeal and Bacterial Type Strains, Phase II (KMG-II): from individual species to whole genera.</title>
        <authorList>
            <person name="Goeker M."/>
        </authorList>
    </citation>
    <scope>NUCLEOTIDE SEQUENCE [LARGE SCALE GENOMIC DNA]</scope>
    <source>
        <strain evidence="2 3">DSM 18602</strain>
    </source>
</reference>
<evidence type="ECO:0000313" key="3">
    <source>
        <dbReference type="Proteomes" id="UP000268007"/>
    </source>
</evidence>
<proteinExistence type="predicted"/>
<dbReference type="AlphaFoldDB" id="A0A495J2N3"/>
<gene>
    <name evidence="2" type="ORF">BDD43_3399</name>
</gene>
<evidence type="ECO:0000256" key="1">
    <source>
        <dbReference type="SAM" id="Coils"/>
    </source>
</evidence>
<dbReference type="RefSeq" id="WP_121198718.1">
    <property type="nucleotide sequence ID" value="NZ_RBKU01000001.1"/>
</dbReference>
<sequence length="178" mass="20768">MAKKKERSIARNYYVDLGKTAKEIAELIDVSEQTLSKWINDPEENWKEQRNAKVSNAEVGVENINQLINGLCEDRINLAAQLKKAESELEKTTDIVEKNLIVNTIQQIRKNLASIDNGVIMWNKTRSGLQKESKISFPEYMKVMEEIFMALRLWNEKFYLQTIDFQEQHLNKVASRYN</sequence>
<dbReference type="Proteomes" id="UP000268007">
    <property type="component" value="Unassembled WGS sequence"/>
</dbReference>